<accession>A0A918HHH6</accession>
<evidence type="ECO:0000256" key="1">
    <source>
        <dbReference type="SAM" id="Phobius"/>
    </source>
</evidence>
<dbReference type="Proteomes" id="UP000646776">
    <property type="component" value="Unassembled WGS sequence"/>
</dbReference>
<dbReference type="AlphaFoldDB" id="A0A918HHH6"/>
<sequence length="112" mass="11780">MESQGGYDAVGLWRIHRRSISDGEAGAMRTMSRTGLVSAGLGLGAVGGFVGSLLRERSALTAARDCAGEGSEDQPSWGVGSYRSRWTTFKTFPSAVARASSGNWTPSAARPR</sequence>
<reference evidence="2" key="1">
    <citation type="journal article" date="2014" name="Int. J. Syst. Evol. Microbiol.">
        <title>Complete genome sequence of Corynebacterium casei LMG S-19264T (=DSM 44701T), isolated from a smear-ripened cheese.</title>
        <authorList>
            <consortium name="US DOE Joint Genome Institute (JGI-PGF)"/>
            <person name="Walter F."/>
            <person name="Albersmeier A."/>
            <person name="Kalinowski J."/>
            <person name="Ruckert C."/>
        </authorList>
    </citation>
    <scope>NUCLEOTIDE SEQUENCE</scope>
    <source>
        <strain evidence="2">JCM 4125</strain>
    </source>
</reference>
<feature type="transmembrane region" description="Helical" evidence="1">
    <location>
        <begin position="36"/>
        <end position="54"/>
    </location>
</feature>
<evidence type="ECO:0000313" key="2">
    <source>
        <dbReference type="EMBL" id="GGT61158.1"/>
    </source>
</evidence>
<organism evidence="2 3">
    <name type="scientific">Streptomyces phaeofaciens</name>
    <dbReference type="NCBI Taxonomy" id="68254"/>
    <lineage>
        <taxon>Bacteria</taxon>
        <taxon>Bacillati</taxon>
        <taxon>Actinomycetota</taxon>
        <taxon>Actinomycetes</taxon>
        <taxon>Kitasatosporales</taxon>
        <taxon>Streptomycetaceae</taxon>
        <taxon>Streptomyces</taxon>
    </lineage>
</organism>
<keyword evidence="1" id="KW-1133">Transmembrane helix</keyword>
<evidence type="ECO:0000313" key="3">
    <source>
        <dbReference type="Proteomes" id="UP000646776"/>
    </source>
</evidence>
<name>A0A918HHH6_9ACTN</name>
<keyword evidence="1" id="KW-0812">Transmembrane</keyword>
<gene>
    <name evidence="2" type="ORF">GCM10010226_43590</name>
</gene>
<keyword evidence="3" id="KW-1185">Reference proteome</keyword>
<reference evidence="2" key="2">
    <citation type="submission" date="2020-09" db="EMBL/GenBank/DDBJ databases">
        <authorList>
            <person name="Sun Q."/>
            <person name="Ohkuma M."/>
        </authorList>
    </citation>
    <scope>NUCLEOTIDE SEQUENCE</scope>
    <source>
        <strain evidence="2">JCM 4125</strain>
    </source>
</reference>
<protein>
    <submittedName>
        <fullName evidence="2">Uncharacterized protein</fullName>
    </submittedName>
</protein>
<proteinExistence type="predicted"/>
<comment type="caution">
    <text evidence="2">The sequence shown here is derived from an EMBL/GenBank/DDBJ whole genome shotgun (WGS) entry which is preliminary data.</text>
</comment>
<keyword evidence="1" id="KW-0472">Membrane</keyword>
<dbReference type="EMBL" id="BMSA01000012">
    <property type="protein sequence ID" value="GGT61158.1"/>
    <property type="molecule type" value="Genomic_DNA"/>
</dbReference>